<dbReference type="Gene3D" id="2.10.50.30">
    <property type="entry name" value="GPCR, family 3, nine cysteines domain"/>
    <property type="match status" value="1"/>
</dbReference>
<feature type="transmembrane region" description="Helical" evidence="11">
    <location>
        <begin position="611"/>
        <end position="634"/>
    </location>
</feature>
<dbReference type="PRINTS" id="PR00248">
    <property type="entry name" value="GPCRMGR"/>
</dbReference>
<evidence type="ECO:0000256" key="10">
    <source>
        <dbReference type="ARBA" id="ARBA00023224"/>
    </source>
</evidence>
<keyword evidence="9" id="KW-0325">Glycoprotein</keyword>
<dbReference type="SUPFAM" id="SSF53822">
    <property type="entry name" value="Periplasmic binding protein-like I"/>
    <property type="match status" value="1"/>
</dbReference>
<keyword evidence="2" id="KW-1003">Cell membrane</keyword>
<proteinExistence type="predicted"/>
<evidence type="ECO:0000259" key="12">
    <source>
        <dbReference type="PROSITE" id="PS50259"/>
    </source>
</evidence>
<evidence type="ECO:0000256" key="7">
    <source>
        <dbReference type="ARBA" id="ARBA00023136"/>
    </source>
</evidence>
<evidence type="ECO:0000256" key="8">
    <source>
        <dbReference type="ARBA" id="ARBA00023170"/>
    </source>
</evidence>
<name>A0AAV7D101_ENGPU</name>
<dbReference type="InterPro" id="IPR038550">
    <property type="entry name" value="GPCR_3_9-Cys_sf"/>
</dbReference>
<dbReference type="InterPro" id="IPR028082">
    <property type="entry name" value="Peripla_BP_I"/>
</dbReference>
<evidence type="ECO:0000256" key="2">
    <source>
        <dbReference type="ARBA" id="ARBA00022475"/>
    </source>
</evidence>
<evidence type="ECO:0000256" key="11">
    <source>
        <dbReference type="SAM" id="Phobius"/>
    </source>
</evidence>
<feature type="transmembrane region" description="Helical" evidence="11">
    <location>
        <begin position="500"/>
        <end position="518"/>
    </location>
</feature>
<evidence type="ECO:0000256" key="6">
    <source>
        <dbReference type="ARBA" id="ARBA00023040"/>
    </source>
</evidence>
<gene>
    <name evidence="13" type="ORF">GDO81_000011</name>
</gene>
<dbReference type="EMBL" id="WNYA01000001">
    <property type="protein sequence ID" value="KAG8591085.1"/>
    <property type="molecule type" value="Genomic_DNA"/>
</dbReference>
<feature type="transmembrane region" description="Helical" evidence="11">
    <location>
        <begin position="544"/>
        <end position="567"/>
    </location>
</feature>
<dbReference type="InterPro" id="IPR017979">
    <property type="entry name" value="GPCR_3_CS"/>
</dbReference>
<dbReference type="InterPro" id="IPR000068">
    <property type="entry name" value="GPCR_3_Ca_sens_rcpt-rel"/>
</dbReference>
<protein>
    <recommendedName>
        <fullName evidence="12">G-protein coupled receptors family 3 profile domain-containing protein</fullName>
    </recommendedName>
</protein>
<dbReference type="PANTHER" id="PTHR24061">
    <property type="entry name" value="CALCIUM-SENSING RECEPTOR-RELATED"/>
    <property type="match status" value="1"/>
</dbReference>
<dbReference type="InterPro" id="IPR017978">
    <property type="entry name" value="GPCR_3_C"/>
</dbReference>
<keyword evidence="14" id="KW-1185">Reference proteome</keyword>
<evidence type="ECO:0000256" key="9">
    <source>
        <dbReference type="ARBA" id="ARBA00023180"/>
    </source>
</evidence>
<dbReference type="InterPro" id="IPR001828">
    <property type="entry name" value="ANF_lig-bd_rcpt"/>
</dbReference>
<dbReference type="PRINTS" id="PR01535">
    <property type="entry name" value="VOMERONASL2R"/>
</dbReference>
<feature type="transmembrane region" description="Helical" evidence="11">
    <location>
        <begin position="455"/>
        <end position="479"/>
    </location>
</feature>
<evidence type="ECO:0000256" key="3">
    <source>
        <dbReference type="ARBA" id="ARBA00022692"/>
    </source>
</evidence>
<evidence type="ECO:0000256" key="5">
    <source>
        <dbReference type="ARBA" id="ARBA00022989"/>
    </source>
</evidence>
<comment type="subcellular location">
    <subcellularLocation>
        <location evidence="1">Cell membrane</location>
        <topology evidence="1">Multi-pass membrane protein</topology>
    </subcellularLocation>
</comment>
<feature type="transmembrane region" description="Helical" evidence="11">
    <location>
        <begin position="388"/>
        <end position="410"/>
    </location>
</feature>
<evidence type="ECO:0000256" key="1">
    <source>
        <dbReference type="ARBA" id="ARBA00004651"/>
    </source>
</evidence>
<keyword evidence="8" id="KW-0675">Receptor</keyword>
<dbReference type="Gene3D" id="3.40.50.2300">
    <property type="match status" value="2"/>
</dbReference>
<keyword evidence="6" id="KW-0297">G-protein coupled receptor</keyword>
<feature type="domain" description="G-protein coupled receptors family 3 profile" evidence="12">
    <location>
        <begin position="385"/>
        <end position="638"/>
    </location>
</feature>
<keyword evidence="7 11" id="KW-0472">Membrane</keyword>
<evidence type="ECO:0000256" key="4">
    <source>
        <dbReference type="ARBA" id="ARBA00022729"/>
    </source>
</evidence>
<organism evidence="13 14">
    <name type="scientific">Engystomops pustulosus</name>
    <name type="common">Tungara frog</name>
    <name type="synonym">Physalaemus pustulosus</name>
    <dbReference type="NCBI Taxonomy" id="76066"/>
    <lineage>
        <taxon>Eukaryota</taxon>
        <taxon>Metazoa</taxon>
        <taxon>Chordata</taxon>
        <taxon>Craniata</taxon>
        <taxon>Vertebrata</taxon>
        <taxon>Euteleostomi</taxon>
        <taxon>Amphibia</taxon>
        <taxon>Batrachia</taxon>
        <taxon>Anura</taxon>
        <taxon>Neobatrachia</taxon>
        <taxon>Hyloidea</taxon>
        <taxon>Leptodactylidae</taxon>
        <taxon>Leiuperinae</taxon>
        <taxon>Engystomops</taxon>
    </lineage>
</organism>
<accession>A0AAV7D101</accession>
<sequence length="650" mass="74894">MAVTKLLHHFGWTWVGILVTDDDAGEKELQVLIKYMEEYGICVAFTMKLKKPIPNKYNRIPDIIKNSGVTRNFQVAKIKSMNKKVQETISRSSTSIIIVCGTFSFFMIKMFQLPDHVVNMKTFLLPPHWFINSEILHYCFTALNCSLGFQFATSEVNPYNQEAMTQFFLNVHPFNYPDDKWLEEFWILNFRCLSPNDDKNQLFENLLNIKLRNCSGKENFTNFNPILNPEGCSITYDAIITLVYALHAMFSALGREAVLKDPKNPKCRYKLNRYLKELEYGDSELEKTRYYDERGALKTIFNIYNWISMYNNNFSIYKYVGSYTPWAQPDEKLFIETTKIQWKSKKTPRSQCSENCPRGSRKMKDSKKPICCYDCVLCPEGEISNMTALSSIAVIFWTISVLIFGIYVSHKNTPVVKANNKNLSFILLISLSMCFLCVFLFIGRPVDRTCKLRQIVFGVIFSVCLSSVFAKTIMVYMAFKISRPGSPWKKLIAIKVSNSIVVLASTIEVIISVVWLYFSPPYLEQDTQSYQRKVVIQCNEGSQVGFFALLGYLFLLASISFIVAYLARTLPDRFNEAKYITFSMLVFCSVWITMVPTYLSTKGKNMVAVEIFSILASSAGLLSFIFFPKCYIILIKPQMKQKIYIHRATN</sequence>
<evidence type="ECO:0000313" key="13">
    <source>
        <dbReference type="EMBL" id="KAG8591085.1"/>
    </source>
</evidence>
<dbReference type="Pfam" id="PF07562">
    <property type="entry name" value="NCD3G"/>
    <property type="match status" value="1"/>
</dbReference>
<dbReference type="GO" id="GO:0004930">
    <property type="term" value="F:G protein-coupled receptor activity"/>
    <property type="evidence" value="ECO:0007669"/>
    <property type="project" value="UniProtKB-KW"/>
</dbReference>
<dbReference type="InterPro" id="IPR000337">
    <property type="entry name" value="GPCR_3"/>
</dbReference>
<keyword evidence="4" id="KW-0732">Signal</keyword>
<feature type="transmembrane region" description="Helical" evidence="11">
    <location>
        <begin position="422"/>
        <end position="443"/>
    </location>
</feature>
<dbReference type="InterPro" id="IPR004073">
    <property type="entry name" value="GPCR_3_vmron_rcpt_2"/>
</dbReference>
<evidence type="ECO:0000313" key="14">
    <source>
        <dbReference type="Proteomes" id="UP000824782"/>
    </source>
</evidence>
<keyword evidence="5 11" id="KW-1133">Transmembrane helix</keyword>
<dbReference type="PROSITE" id="PS00981">
    <property type="entry name" value="G_PROTEIN_RECEP_F3_3"/>
    <property type="match status" value="1"/>
</dbReference>
<dbReference type="GO" id="GO:0005886">
    <property type="term" value="C:plasma membrane"/>
    <property type="evidence" value="ECO:0007669"/>
    <property type="project" value="UniProtKB-SubCell"/>
</dbReference>
<dbReference type="CDD" id="cd15283">
    <property type="entry name" value="7tmC_V2R_pheromone"/>
    <property type="match status" value="1"/>
</dbReference>
<keyword evidence="10" id="KW-0807">Transducer</keyword>
<dbReference type="PROSITE" id="PS50259">
    <property type="entry name" value="G_PROTEIN_RECEP_F3_4"/>
    <property type="match status" value="1"/>
</dbReference>
<dbReference type="Pfam" id="PF00003">
    <property type="entry name" value="7tm_3"/>
    <property type="match status" value="1"/>
</dbReference>
<dbReference type="Pfam" id="PF01094">
    <property type="entry name" value="ANF_receptor"/>
    <property type="match status" value="1"/>
</dbReference>
<dbReference type="Proteomes" id="UP000824782">
    <property type="component" value="Unassembled WGS sequence"/>
</dbReference>
<reference evidence="13" key="1">
    <citation type="thesis" date="2020" institute="ProQuest LLC" country="789 East Eisenhower Parkway, Ann Arbor, MI, USA">
        <title>Comparative Genomics and Chromosome Evolution.</title>
        <authorList>
            <person name="Mudd A.B."/>
        </authorList>
    </citation>
    <scope>NUCLEOTIDE SEQUENCE</scope>
    <source>
        <strain evidence="13">237g6f4</strain>
        <tissue evidence="13">Blood</tissue>
    </source>
</reference>
<keyword evidence="3 11" id="KW-0812">Transmembrane</keyword>
<dbReference type="AlphaFoldDB" id="A0AAV7D101"/>
<dbReference type="InterPro" id="IPR011500">
    <property type="entry name" value="GPCR_3_9-Cys_dom"/>
</dbReference>
<feature type="transmembrane region" description="Helical" evidence="11">
    <location>
        <begin position="579"/>
        <end position="599"/>
    </location>
</feature>
<comment type="caution">
    <text evidence="13">The sequence shown here is derived from an EMBL/GenBank/DDBJ whole genome shotgun (WGS) entry which is preliminary data.</text>
</comment>
<dbReference type="PANTHER" id="PTHR24061:SF599">
    <property type="entry name" value="G-PROTEIN COUPLED RECEPTORS FAMILY 3 PROFILE DOMAIN-CONTAINING PROTEIN"/>
    <property type="match status" value="1"/>
</dbReference>